<dbReference type="PANTHER" id="PTHR38590">
    <property type="entry name" value="BLL0828 PROTEIN"/>
    <property type="match status" value="1"/>
</dbReference>
<dbReference type="OrthoDB" id="9798754at2"/>
<dbReference type="PANTHER" id="PTHR38590:SF1">
    <property type="entry name" value="BLL0828 PROTEIN"/>
    <property type="match status" value="1"/>
</dbReference>
<gene>
    <name evidence="2" type="ORF">TDIS_1299</name>
</gene>
<dbReference type="STRING" id="999894.TDIS_1299"/>
<dbReference type="AlphaFoldDB" id="A0A179D3M6"/>
<dbReference type="InterPro" id="IPR007569">
    <property type="entry name" value="DUF559"/>
</dbReference>
<evidence type="ECO:0000313" key="2">
    <source>
        <dbReference type="EMBL" id="OAQ20684.1"/>
    </source>
</evidence>
<dbReference type="EMBL" id="LWLG01000008">
    <property type="protein sequence ID" value="OAQ20684.1"/>
    <property type="molecule type" value="Genomic_DNA"/>
</dbReference>
<evidence type="ECO:0000259" key="1">
    <source>
        <dbReference type="Pfam" id="PF04480"/>
    </source>
</evidence>
<sequence length="121" mass="14730">MAHKKKRFLYNYKLKEKARKLRKEPTPAERKLWQMLRGRRFLSIKFHRQIPIGPYIVDFCAFNPRVVIEIDGDSHYTSEARKADEHRDRYLMNLGFRVFRFTNREVLENLEGVLEYLEKNI</sequence>
<dbReference type="CDD" id="cd01038">
    <property type="entry name" value="Endonuclease_DUF559"/>
    <property type="match status" value="1"/>
</dbReference>
<dbReference type="Pfam" id="PF04480">
    <property type="entry name" value="DUF559"/>
    <property type="match status" value="1"/>
</dbReference>
<dbReference type="Gene3D" id="3.40.960.10">
    <property type="entry name" value="VSR Endonuclease"/>
    <property type="match status" value="1"/>
</dbReference>
<proteinExistence type="predicted"/>
<protein>
    <recommendedName>
        <fullName evidence="1">DUF559 domain-containing protein</fullName>
    </recommendedName>
</protein>
<organism evidence="2 3">
    <name type="scientific">Thermosulfurimonas dismutans</name>
    <dbReference type="NCBI Taxonomy" id="999894"/>
    <lineage>
        <taxon>Bacteria</taxon>
        <taxon>Pseudomonadati</taxon>
        <taxon>Thermodesulfobacteriota</taxon>
        <taxon>Thermodesulfobacteria</taxon>
        <taxon>Thermodesulfobacteriales</taxon>
        <taxon>Thermodesulfobacteriaceae</taxon>
        <taxon>Thermosulfurimonas</taxon>
    </lineage>
</organism>
<name>A0A179D3M6_9BACT</name>
<dbReference type="InterPro" id="IPR047216">
    <property type="entry name" value="Endonuclease_DUF559_bact"/>
</dbReference>
<dbReference type="InterPro" id="IPR011335">
    <property type="entry name" value="Restrct_endonuc-II-like"/>
</dbReference>
<evidence type="ECO:0000313" key="3">
    <source>
        <dbReference type="Proteomes" id="UP000078390"/>
    </source>
</evidence>
<feature type="domain" description="DUF559" evidence="1">
    <location>
        <begin position="13"/>
        <end position="118"/>
    </location>
</feature>
<comment type="caution">
    <text evidence="2">The sequence shown here is derived from an EMBL/GenBank/DDBJ whole genome shotgun (WGS) entry which is preliminary data.</text>
</comment>
<dbReference type="RefSeq" id="WP_068670507.1">
    <property type="nucleotide sequence ID" value="NZ_LWLG01000008.1"/>
</dbReference>
<reference evidence="2 3" key="1">
    <citation type="submission" date="2016-04" db="EMBL/GenBank/DDBJ databases">
        <title>Genome analysis of Thermosulfurimonas dismutans, the first thermophilic sulfur-disproportionating bacterium of the phylum Thermodesulfobacteria.</title>
        <authorList>
            <person name="Mardanov A.V."/>
            <person name="Beletsky A.V."/>
            <person name="Kadnikov V.V."/>
            <person name="Slobodkin A.I."/>
            <person name="Ravin N.V."/>
        </authorList>
    </citation>
    <scope>NUCLEOTIDE SEQUENCE [LARGE SCALE GENOMIC DNA]</scope>
    <source>
        <strain evidence="2 3">S95</strain>
    </source>
</reference>
<dbReference type="Proteomes" id="UP000078390">
    <property type="component" value="Unassembled WGS sequence"/>
</dbReference>
<keyword evidence="3" id="KW-1185">Reference proteome</keyword>
<accession>A0A179D3M6</accession>
<dbReference type="SUPFAM" id="SSF52980">
    <property type="entry name" value="Restriction endonuclease-like"/>
    <property type="match status" value="1"/>
</dbReference>